<accession>A0A1H9QFN4</accession>
<dbReference type="AlphaFoldDB" id="A0A1H9QFN4"/>
<dbReference type="RefSeq" id="WP_177176963.1">
    <property type="nucleotide sequence ID" value="NZ_FOFG01000028.1"/>
</dbReference>
<dbReference type="Proteomes" id="UP000199647">
    <property type="component" value="Unassembled WGS sequence"/>
</dbReference>
<evidence type="ECO:0000313" key="2">
    <source>
        <dbReference type="Proteomes" id="UP000199647"/>
    </source>
</evidence>
<evidence type="ECO:0000313" key="1">
    <source>
        <dbReference type="EMBL" id="SER59284.1"/>
    </source>
</evidence>
<organism evidence="1 2">
    <name type="scientific">Faunimonas pinastri</name>
    <dbReference type="NCBI Taxonomy" id="1855383"/>
    <lineage>
        <taxon>Bacteria</taxon>
        <taxon>Pseudomonadati</taxon>
        <taxon>Pseudomonadota</taxon>
        <taxon>Alphaproteobacteria</taxon>
        <taxon>Hyphomicrobiales</taxon>
        <taxon>Afifellaceae</taxon>
        <taxon>Faunimonas</taxon>
    </lineage>
</organism>
<reference evidence="1 2" key="1">
    <citation type="submission" date="2016-10" db="EMBL/GenBank/DDBJ databases">
        <authorList>
            <person name="de Groot N.N."/>
        </authorList>
    </citation>
    <scope>NUCLEOTIDE SEQUENCE [LARGE SCALE GENOMIC DNA]</scope>
    <source>
        <strain evidence="1 2">A52C2</strain>
    </source>
</reference>
<sequence>MVEVDLTIYPRDAVLRACYSLDDIASFQLVGDPGKATVVEVVPRGSSLADDEIVSRLKSALIDFALRVQIEEQTRELRDQIWRTAFAELGSPSR</sequence>
<protein>
    <submittedName>
        <fullName evidence="1">His-Xaa-Ser system protein HxsD</fullName>
    </submittedName>
</protein>
<name>A0A1H9QFN4_9HYPH</name>
<dbReference type="EMBL" id="FOFG01000028">
    <property type="protein sequence ID" value="SER59284.1"/>
    <property type="molecule type" value="Genomic_DNA"/>
</dbReference>
<dbReference type="NCBIfam" id="TIGR03976">
    <property type="entry name" value="chp_LLNDYxLRE"/>
    <property type="match status" value="1"/>
</dbReference>
<keyword evidence="2" id="KW-1185">Reference proteome</keyword>
<dbReference type="InterPro" id="IPR023974">
    <property type="entry name" value="HxsD"/>
</dbReference>
<gene>
    <name evidence="1" type="ORF">SAMN05216548_1283</name>
</gene>
<proteinExistence type="predicted"/>